<comment type="caution">
    <text evidence="2">The sequence shown here is derived from an EMBL/GenBank/DDBJ whole genome shotgun (WGS) entry which is preliminary data.</text>
</comment>
<reference evidence="2 3" key="1">
    <citation type="submission" date="2019-02" db="EMBL/GenBank/DDBJ databases">
        <title>Deep-cultivation of Planctomycetes and their phenomic and genomic characterization uncovers novel biology.</title>
        <authorList>
            <person name="Wiegand S."/>
            <person name="Jogler M."/>
            <person name="Boedeker C."/>
            <person name="Pinto D."/>
            <person name="Vollmers J."/>
            <person name="Rivas-Marin E."/>
            <person name="Kohn T."/>
            <person name="Peeters S.H."/>
            <person name="Heuer A."/>
            <person name="Rast P."/>
            <person name="Oberbeckmann S."/>
            <person name="Bunk B."/>
            <person name="Jeske O."/>
            <person name="Meyerdierks A."/>
            <person name="Storesund J.E."/>
            <person name="Kallscheuer N."/>
            <person name="Luecker S."/>
            <person name="Lage O.M."/>
            <person name="Pohl T."/>
            <person name="Merkel B.J."/>
            <person name="Hornburger P."/>
            <person name="Mueller R.-W."/>
            <person name="Bruemmer F."/>
            <person name="Labrenz M."/>
            <person name="Spormann A.M."/>
            <person name="Op Den Camp H."/>
            <person name="Overmann J."/>
            <person name="Amann R."/>
            <person name="Jetten M.S.M."/>
            <person name="Mascher T."/>
            <person name="Medema M.H."/>
            <person name="Devos D.P."/>
            <person name="Kaster A.-K."/>
            <person name="Ovreas L."/>
            <person name="Rohde M."/>
            <person name="Galperin M.Y."/>
            <person name="Jogler C."/>
        </authorList>
    </citation>
    <scope>NUCLEOTIDE SEQUENCE [LARGE SCALE GENOMIC DNA]</scope>
    <source>
        <strain evidence="2 3">CA54</strain>
    </source>
</reference>
<dbReference type="Proteomes" id="UP000320735">
    <property type="component" value="Unassembled WGS sequence"/>
</dbReference>
<feature type="compositionally biased region" description="Basic and acidic residues" evidence="1">
    <location>
        <begin position="40"/>
        <end position="54"/>
    </location>
</feature>
<protein>
    <submittedName>
        <fullName evidence="2">Uncharacterized protein</fullName>
    </submittedName>
</protein>
<organism evidence="2 3">
    <name type="scientific">Symmachiella macrocystis</name>
    <dbReference type="NCBI Taxonomy" id="2527985"/>
    <lineage>
        <taxon>Bacteria</taxon>
        <taxon>Pseudomonadati</taxon>
        <taxon>Planctomycetota</taxon>
        <taxon>Planctomycetia</taxon>
        <taxon>Planctomycetales</taxon>
        <taxon>Planctomycetaceae</taxon>
        <taxon>Symmachiella</taxon>
    </lineage>
</organism>
<proteinExistence type="predicted"/>
<evidence type="ECO:0000313" key="3">
    <source>
        <dbReference type="Proteomes" id="UP000320735"/>
    </source>
</evidence>
<evidence type="ECO:0000256" key="1">
    <source>
        <dbReference type="SAM" id="MobiDB-lite"/>
    </source>
</evidence>
<sequence length="54" mass="5879">MTLCPIAVAVGCKKCAVYSVCPLKSVIGDVRPPEVVQMTPRREEQETKSETDQG</sequence>
<evidence type="ECO:0000313" key="2">
    <source>
        <dbReference type="EMBL" id="TWU11587.1"/>
    </source>
</evidence>
<gene>
    <name evidence="2" type="ORF">CA54_03940</name>
</gene>
<dbReference type="AlphaFoldDB" id="A0A5C6BIT1"/>
<keyword evidence="3" id="KW-1185">Reference proteome</keyword>
<feature type="region of interest" description="Disordered" evidence="1">
    <location>
        <begin position="34"/>
        <end position="54"/>
    </location>
</feature>
<dbReference type="EMBL" id="SJPP01000001">
    <property type="protein sequence ID" value="TWU11587.1"/>
    <property type="molecule type" value="Genomic_DNA"/>
</dbReference>
<name>A0A5C6BIT1_9PLAN</name>
<accession>A0A5C6BIT1</accession>